<keyword evidence="9" id="KW-0638">Presynaptic neurotoxin</keyword>
<feature type="repeat" description="ANK" evidence="13">
    <location>
        <begin position="438"/>
        <end position="459"/>
    </location>
</feature>
<evidence type="ECO:0000259" key="14">
    <source>
        <dbReference type="Pfam" id="PF17959"/>
    </source>
</evidence>
<comment type="subcellular location">
    <subcellularLocation>
        <location evidence="1">Target cell membrane</location>
    </subcellularLocation>
</comment>
<evidence type="ECO:0000256" key="1">
    <source>
        <dbReference type="ARBA" id="ARBA00004175"/>
    </source>
</evidence>
<protein>
    <recommendedName>
        <fullName evidence="4">glutaminase</fullName>
        <ecNumber evidence="4">3.5.1.2</ecNumber>
    </recommendedName>
</protein>
<dbReference type="Pfam" id="PF12796">
    <property type="entry name" value="Ank_2"/>
    <property type="match status" value="1"/>
</dbReference>
<dbReference type="EMBL" id="CP092876">
    <property type="protein sequence ID" value="UYV77043.1"/>
    <property type="molecule type" value="Genomic_DNA"/>
</dbReference>
<evidence type="ECO:0000256" key="9">
    <source>
        <dbReference type="ARBA" id="ARBA00023028"/>
    </source>
</evidence>
<gene>
    <name evidence="15" type="ORF">LAZ67_14002978</name>
</gene>
<evidence type="ECO:0000256" key="12">
    <source>
        <dbReference type="ARBA" id="ARBA00049534"/>
    </source>
</evidence>
<proteinExistence type="inferred from homology"/>
<keyword evidence="9" id="KW-0800">Toxin</keyword>
<evidence type="ECO:0000313" key="15">
    <source>
        <dbReference type="EMBL" id="UYV77043.1"/>
    </source>
</evidence>
<keyword evidence="8" id="KW-0378">Hydrolase</keyword>
<dbReference type="InterPro" id="IPR015868">
    <property type="entry name" value="Glutaminase"/>
</dbReference>
<sequence length="508" mass="57357">MYCVQGLYEAGLKKSDPRLAEMMNNLRAVYKEQNRVGSPESLKLDFDTFKRVVKENIMLISRAFRHQFVIPDFQEFTKNLEDIYWKCKVNTGGKVASYIPQLAKFDPDLWGISLCTVDGQRFSIGDTDVPYTIQSSGKPLNYAIALNELGNSTVHQYVGQEPSGRMFNELVLDYNKKPHNPMVNAGAIVICSLLLELAEPGMKVAEKFDWMCQYYRAFAGEAYLGFNNATFLSEREAADRNYAIGFYMKEYKCFPKNTDLKEVMDFYFQMCSLEVTVDAHAVMASTLANGGICPITGQQVIDTHAVRDVLSLMHSCGMYDYSGQFAFKVGIPAKSGVSGCTMVVVPNVMGICLWSPPLDGFGNSVRGVQFCEELIQLYNFHQYDNLRHIHRKMDPRRQKYESKGLTVISLLYAAYSGDVTALRRQFLSGEDMNRCDYDGRTALHLAAAEGHLDAVDFLLGVCNVDHNPRDRWGRTPMEEARSFGRTEVAEYLEHWSHKSSSGPRSSNT</sequence>
<evidence type="ECO:0000256" key="8">
    <source>
        <dbReference type="ARBA" id="ARBA00022801"/>
    </source>
</evidence>
<evidence type="ECO:0000256" key="7">
    <source>
        <dbReference type="ARBA" id="ARBA00022737"/>
    </source>
</evidence>
<dbReference type="Gene3D" id="1.10.238.210">
    <property type="match status" value="1"/>
</dbReference>
<dbReference type="PROSITE" id="PS50297">
    <property type="entry name" value="ANK_REP_REGION"/>
    <property type="match status" value="1"/>
</dbReference>
<evidence type="ECO:0000256" key="4">
    <source>
        <dbReference type="ARBA" id="ARBA00012918"/>
    </source>
</evidence>
<evidence type="ECO:0000313" key="16">
    <source>
        <dbReference type="Proteomes" id="UP001235939"/>
    </source>
</evidence>
<dbReference type="Pfam" id="PF17959">
    <property type="entry name" value="EF-hand_14"/>
    <property type="match status" value="1"/>
</dbReference>
<evidence type="ECO:0000256" key="11">
    <source>
        <dbReference type="ARBA" id="ARBA00023298"/>
    </source>
</evidence>
<reference evidence="15 16" key="1">
    <citation type="submission" date="2022-01" db="EMBL/GenBank/DDBJ databases">
        <title>A chromosomal length assembly of Cordylochernes scorpioides.</title>
        <authorList>
            <person name="Zeh D."/>
            <person name="Zeh J."/>
        </authorList>
    </citation>
    <scope>NUCLEOTIDE SEQUENCE [LARGE SCALE GENOMIC DNA]</scope>
    <source>
        <strain evidence="15">IN4F17</strain>
        <tissue evidence="15">Whole Body</tissue>
    </source>
</reference>
<organism evidence="15 16">
    <name type="scientific">Cordylochernes scorpioides</name>
    <dbReference type="NCBI Taxonomy" id="51811"/>
    <lineage>
        <taxon>Eukaryota</taxon>
        <taxon>Metazoa</taxon>
        <taxon>Ecdysozoa</taxon>
        <taxon>Arthropoda</taxon>
        <taxon>Chelicerata</taxon>
        <taxon>Arachnida</taxon>
        <taxon>Pseudoscorpiones</taxon>
        <taxon>Cheliferoidea</taxon>
        <taxon>Chernetidae</taxon>
        <taxon>Cordylochernes</taxon>
    </lineage>
</organism>
<comment type="similarity">
    <text evidence="2">Belongs to the glutaminase family.</text>
</comment>
<keyword evidence="11" id="KW-0472">Membrane</keyword>
<dbReference type="PANTHER" id="PTHR12544">
    <property type="entry name" value="GLUTAMINASE"/>
    <property type="match status" value="1"/>
</dbReference>
<dbReference type="Pfam" id="PF04960">
    <property type="entry name" value="Glutaminase"/>
    <property type="match status" value="1"/>
</dbReference>
<name>A0ABY6L7B9_9ARAC</name>
<dbReference type="InterPro" id="IPR041541">
    <property type="entry name" value="Glutaminase_EF-hand"/>
</dbReference>
<keyword evidence="11" id="KW-1053">Target membrane</keyword>
<dbReference type="Gene3D" id="1.25.40.20">
    <property type="entry name" value="Ankyrin repeat-containing domain"/>
    <property type="match status" value="1"/>
</dbReference>
<dbReference type="InterPro" id="IPR012338">
    <property type="entry name" value="Beta-lactam/transpept-like"/>
</dbReference>
<dbReference type="SUPFAM" id="SSF48403">
    <property type="entry name" value="Ankyrin repeat"/>
    <property type="match status" value="1"/>
</dbReference>
<feature type="domain" description="Glutaminase EF-hand" evidence="14">
    <location>
        <begin position="5"/>
        <end position="71"/>
    </location>
</feature>
<evidence type="ECO:0000256" key="2">
    <source>
        <dbReference type="ARBA" id="ARBA00011076"/>
    </source>
</evidence>
<dbReference type="Proteomes" id="UP001235939">
    <property type="component" value="Chromosome 14"/>
</dbReference>
<dbReference type="PANTHER" id="PTHR12544:SF29">
    <property type="entry name" value="GLUTAMINASE"/>
    <property type="match status" value="1"/>
</dbReference>
<dbReference type="PROSITE" id="PS50088">
    <property type="entry name" value="ANK_REPEAT"/>
    <property type="match status" value="1"/>
</dbReference>
<evidence type="ECO:0000256" key="10">
    <source>
        <dbReference type="ARBA" id="ARBA00023043"/>
    </source>
</evidence>
<keyword evidence="5" id="KW-0268">Exocytosis</keyword>
<evidence type="ECO:0000256" key="3">
    <source>
        <dbReference type="ARBA" id="ARBA00011881"/>
    </source>
</evidence>
<evidence type="ECO:0000256" key="13">
    <source>
        <dbReference type="PROSITE-ProRule" id="PRU00023"/>
    </source>
</evidence>
<keyword evidence="9" id="KW-0528">Neurotoxin</keyword>
<keyword evidence="10 13" id="KW-0040">ANK repeat</keyword>
<dbReference type="SUPFAM" id="SSF56601">
    <property type="entry name" value="beta-lactamase/transpeptidase-like"/>
    <property type="match status" value="1"/>
</dbReference>
<comment type="subunit">
    <text evidence="3">Homotetramer.</text>
</comment>
<accession>A0ABY6L7B9</accession>
<dbReference type="InterPro" id="IPR036770">
    <property type="entry name" value="Ankyrin_rpt-contain_sf"/>
</dbReference>
<evidence type="ECO:0000256" key="6">
    <source>
        <dbReference type="ARBA" id="ARBA00022537"/>
    </source>
</evidence>
<dbReference type="EC" id="3.5.1.2" evidence="4"/>
<dbReference type="InterPro" id="IPR002110">
    <property type="entry name" value="Ankyrin_rpt"/>
</dbReference>
<comment type="catalytic activity">
    <reaction evidence="12">
        <text>L-glutamine + H2O = L-glutamate + NH4(+)</text>
        <dbReference type="Rhea" id="RHEA:15889"/>
        <dbReference type="ChEBI" id="CHEBI:15377"/>
        <dbReference type="ChEBI" id="CHEBI:28938"/>
        <dbReference type="ChEBI" id="CHEBI:29985"/>
        <dbReference type="ChEBI" id="CHEBI:58359"/>
        <dbReference type="EC" id="3.5.1.2"/>
    </reaction>
</comment>
<keyword evidence="16" id="KW-1185">Reference proteome</keyword>
<evidence type="ECO:0000256" key="5">
    <source>
        <dbReference type="ARBA" id="ARBA00022483"/>
    </source>
</evidence>
<keyword evidence="7" id="KW-0677">Repeat</keyword>
<dbReference type="HAMAP" id="MF_00313">
    <property type="entry name" value="Glutaminase"/>
    <property type="match status" value="1"/>
</dbReference>
<dbReference type="NCBIfam" id="TIGR03814">
    <property type="entry name" value="Gln_ase"/>
    <property type="match status" value="1"/>
</dbReference>
<dbReference type="Gene3D" id="3.40.710.10">
    <property type="entry name" value="DD-peptidase/beta-lactamase superfamily"/>
    <property type="match status" value="1"/>
</dbReference>
<keyword evidence="6" id="KW-1052">Target cell membrane</keyword>